<sequence length="536" mass="57310">MAKSKKRSTNVKSAVRKDPVKSSSARTNSGVRRDKLAREDRMVETNNGSRTPKQVAVDEAVASNKNAAAVLAAEPKVEDEEQLAVTTANGFEVIGIERVPENARQHTKLLDTMWLWWTADTVIATVALGTLSFYYGLGFWGSAAVILVFNLLAALVIGFLSTWGPKTGLAQMALGRFAFGYWGAKLPALFNALSCVGWTAVNSALGASLLTAWSGGKIPAWVGVIIIVVLTCVVSLFGYFIVHSYSRIAWIPIAIVFAIICVMDAQHFNINVPVTVSGGALVSSVLTFGGAVFGYAIGWASYAADYTRHQPVTVSRSKVFWYSFLGILVANVVLEILGVLLITPLKGNTLPDAGSLVTSIVGNGALGSIIILLLGLSIISNNAPTDYSFALSSQVVGARVPRWVLTIIGMILYTAVGIFVSTNLNFNLEGFLLMMAYWLGAFSAIVIIEHILRKGQYNVEDYLTPGKLPLGAAAVIALIVALVIAALGINQASVIGYEGPLSHMLSDADIGFPLAVVAAVVIYTPLRLWERQRTGR</sequence>
<evidence type="ECO:0000256" key="9">
    <source>
        <dbReference type="SAM" id="Phobius"/>
    </source>
</evidence>
<evidence type="ECO:0000256" key="5">
    <source>
        <dbReference type="ARBA" id="ARBA00022989"/>
    </source>
</evidence>
<reference evidence="10 11" key="1">
    <citation type="submission" date="2023-02" db="EMBL/GenBank/DDBJ databases">
        <title>Dictyobacter halimunensis sp. nov., a new member of the class Ktedonobacteria from forest soil in a geothermal area.</title>
        <authorList>
            <person name="Rachmania M.K."/>
            <person name="Ningsih F."/>
            <person name="Sakai Y."/>
            <person name="Yabe S."/>
            <person name="Yokota A."/>
            <person name="Sjamsuridzal W."/>
        </authorList>
    </citation>
    <scope>NUCLEOTIDE SEQUENCE [LARGE SCALE GENOMIC DNA]</scope>
    <source>
        <strain evidence="10 11">S3.2.2.5</strain>
    </source>
</reference>
<keyword evidence="5 9" id="KW-1133">Transmembrane helix</keyword>
<evidence type="ECO:0000256" key="2">
    <source>
        <dbReference type="ARBA" id="ARBA00008974"/>
    </source>
</evidence>
<dbReference type="PANTHER" id="PTHR31806">
    <property type="entry name" value="PURINE-CYTOSINE PERMEASE FCY2-RELATED"/>
    <property type="match status" value="1"/>
</dbReference>
<evidence type="ECO:0000256" key="8">
    <source>
        <dbReference type="SAM" id="MobiDB-lite"/>
    </source>
</evidence>
<dbReference type="EMBL" id="BSRI01000001">
    <property type="protein sequence ID" value="GLV53364.1"/>
    <property type="molecule type" value="Genomic_DNA"/>
</dbReference>
<organism evidence="10 11">
    <name type="scientific">Dictyobacter halimunensis</name>
    <dbReference type="NCBI Taxonomy" id="3026934"/>
    <lineage>
        <taxon>Bacteria</taxon>
        <taxon>Bacillati</taxon>
        <taxon>Chloroflexota</taxon>
        <taxon>Ktedonobacteria</taxon>
        <taxon>Ktedonobacterales</taxon>
        <taxon>Dictyobacteraceae</taxon>
        <taxon>Dictyobacter</taxon>
    </lineage>
</organism>
<proteinExistence type="inferred from homology"/>
<evidence type="ECO:0000256" key="4">
    <source>
        <dbReference type="ARBA" id="ARBA00022692"/>
    </source>
</evidence>
<accession>A0ABQ6FIF9</accession>
<protein>
    <submittedName>
        <fullName evidence="10">Cytosine permease</fullName>
    </submittedName>
</protein>
<keyword evidence="4 9" id="KW-0812">Transmembrane</keyword>
<dbReference type="RefSeq" id="WP_338246915.1">
    <property type="nucleotide sequence ID" value="NZ_BSRI01000001.1"/>
</dbReference>
<feature type="transmembrane region" description="Helical" evidence="9">
    <location>
        <begin position="400"/>
        <end position="420"/>
    </location>
</feature>
<evidence type="ECO:0000313" key="10">
    <source>
        <dbReference type="EMBL" id="GLV53364.1"/>
    </source>
</evidence>
<evidence type="ECO:0000256" key="1">
    <source>
        <dbReference type="ARBA" id="ARBA00004141"/>
    </source>
</evidence>
<dbReference type="Proteomes" id="UP001344906">
    <property type="component" value="Unassembled WGS sequence"/>
</dbReference>
<feature type="region of interest" description="Disordered" evidence="8">
    <location>
        <begin position="1"/>
        <end position="52"/>
    </location>
</feature>
<evidence type="ECO:0000256" key="7">
    <source>
        <dbReference type="PIRNR" id="PIRNR002744"/>
    </source>
</evidence>
<keyword evidence="3 7" id="KW-0813">Transport</keyword>
<feature type="compositionally biased region" description="Basic and acidic residues" evidence="8">
    <location>
        <begin position="31"/>
        <end position="43"/>
    </location>
</feature>
<dbReference type="InterPro" id="IPR001248">
    <property type="entry name" value="Pur-cyt_permease"/>
</dbReference>
<dbReference type="Gene3D" id="1.10.4160.10">
    <property type="entry name" value="Hydantoin permease"/>
    <property type="match status" value="1"/>
</dbReference>
<keyword evidence="6 7" id="KW-0472">Membrane</keyword>
<feature type="transmembrane region" description="Helical" evidence="9">
    <location>
        <begin position="177"/>
        <end position="200"/>
    </location>
</feature>
<name>A0ABQ6FIF9_9CHLR</name>
<evidence type="ECO:0000313" key="11">
    <source>
        <dbReference type="Proteomes" id="UP001344906"/>
    </source>
</evidence>
<feature type="transmembrane region" description="Helical" evidence="9">
    <location>
        <begin position="274"/>
        <end position="298"/>
    </location>
</feature>
<keyword evidence="11" id="KW-1185">Reference proteome</keyword>
<dbReference type="InterPro" id="IPR026030">
    <property type="entry name" value="Pur-cyt_permease_Fcy2/21/22"/>
</dbReference>
<feature type="transmembrane region" description="Helical" evidence="9">
    <location>
        <begin position="468"/>
        <end position="490"/>
    </location>
</feature>
<feature type="compositionally biased region" description="Polar residues" evidence="8">
    <location>
        <begin position="21"/>
        <end position="30"/>
    </location>
</feature>
<feature type="transmembrane region" description="Helical" evidence="9">
    <location>
        <begin position="249"/>
        <end position="268"/>
    </location>
</feature>
<feature type="transmembrane region" description="Helical" evidence="9">
    <location>
        <begin position="143"/>
        <end position="165"/>
    </location>
</feature>
<gene>
    <name evidence="10" type="ORF">KDH_02190</name>
</gene>
<feature type="transmembrane region" description="Helical" evidence="9">
    <location>
        <begin position="426"/>
        <end position="448"/>
    </location>
</feature>
<evidence type="ECO:0000256" key="3">
    <source>
        <dbReference type="ARBA" id="ARBA00022448"/>
    </source>
</evidence>
<comment type="subcellular location">
    <subcellularLocation>
        <location evidence="1">Membrane</location>
        <topology evidence="1">Multi-pass membrane protein</topology>
    </subcellularLocation>
</comment>
<dbReference type="PANTHER" id="PTHR31806:SF1">
    <property type="entry name" value="PURINE-CYTOSINE PERMEASE FCY2-RELATED"/>
    <property type="match status" value="1"/>
</dbReference>
<comment type="similarity">
    <text evidence="2 7">Belongs to the purine-cytosine permease (2.A.39) family.</text>
</comment>
<feature type="transmembrane region" description="Helical" evidence="9">
    <location>
        <begin position="220"/>
        <end position="242"/>
    </location>
</feature>
<dbReference type="Pfam" id="PF02133">
    <property type="entry name" value="Transp_cyt_pur"/>
    <property type="match status" value="1"/>
</dbReference>
<feature type="transmembrane region" description="Helical" evidence="9">
    <location>
        <begin position="510"/>
        <end position="529"/>
    </location>
</feature>
<dbReference type="PIRSF" id="PIRSF002744">
    <property type="entry name" value="Pur-cyt_permease"/>
    <property type="match status" value="1"/>
</dbReference>
<evidence type="ECO:0000256" key="6">
    <source>
        <dbReference type="ARBA" id="ARBA00023136"/>
    </source>
</evidence>
<feature type="transmembrane region" description="Helical" evidence="9">
    <location>
        <begin position="319"/>
        <end position="342"/>
    </location>
</feature>
<feature type="transmembrane region" description="Helical" evidence="9">
    <location>
        <begin position="114"/>
        <end position="137"/>
    </location>
</feature>
<comment type="caution">
    <text evidence="10">The sequence shown here is derived from an EMBL/GenBank/DDBJ whole genome shotgun (WGS) entry which is preliminary data.</text>
</comment>
<feature type="transmembrane region" description="Helical" evidence="9">
    <location>
        <begin position="354"/>
        <end position="379"/>
    </location>
</feature>